<gene>
    <name evidence="3" type="ORF">MP11Mi_34520</name>
</gene>
<accession>A0AA97GX09</accession>
<sequence length="361" mass="38027">MSESGSAQPIDYYRALGLDTRSPSHALLAQLSHRIAQTPPGPERHLMEQARAILGDVGKKQVYDRRLTNTYAKPWTPDELHALALAHPSRPARSGLAAKLSAIPRRVLAAVAGGLALALVLVVTLVSCTGGSGSTGTDAVADDSRPGAPASADCRPVSVDDTTKAAWAKGAEPGYAIVLTDAYPLPSDMSAELARMTSSASTSSRTINTYPDGQISVTVPRALDGILGGMIKSGDGKTITHSALYSPEGRLLGQRTKTKWTTRIDPDIQKSGEVDLDEFDDSGVSALTLSHTYGTFRMAAADGITIPAEAASDKTDGDYALDILIDDENSDRLWLLLRGGTDLYKARVVEATPGTDPADCV</sequence>
<dbReference type="EMBL" id="CP128986">
    <property type="protein sequence ID" value="WOC14337.1"/>
    <property type="molecule type" value="Genomic_DNA"/>
</dbReference>
<evidence type="ECO:0000256" key="1">
    <source>
        <dbReference type="SAM" id="MobiDB-lite"/>
    </source>
</evidence>
<evidence type="ECO:0000256" key="2">
    <source>
        <dbReference type="SAM" id="Phobius"/>
    </source>
</evidence>
<name>A0AA97GX09_9ACTN</name>
<organism evidence="3">
    <name type="scientific">Gordonia sp. MP11Mi</name>
    <dbReference type="NCBI Taxonomy" id="3022769"/>
    <lineage>
        <taxon>Bacteria</taxon>
        <taxon>Bacillati</taxon>
        <taxon>Actinomycetota</taxon>
        <taxon>Actinomycetes</taxon>
        <taxon>Mycobacteriales</taxon>
        <taxon>Gordoniaceae</taxon>
        <taxon>Gordonia</taxon>
    </lineage>
</organism>
<evidence type="ECO:0000313" key="3">
    <source>
        <dbReference type="EMBL" id="WOC14337.1"/>
    </source>
</evidence>
<keyword evidence="2" id="KW-0472">Membrane</keyword>
<keyword evidence="2" id="KW-0812">Transmembrane</keyword>
<proteinExistence type="predicted"/>
<protein>
    <submittedName>
        <fullName evidence="3">Uncharacterized protein</fullName>
    </submittedName>
</protein>
<dbReference type="AlphaFoldDB" id="A0AA97GX09"/>
<feature type="region of interest" description="Disordered" evidence="1">
    <location>
        <begin position="133"/>
        <end position="156"/>
    </location>
</feature>
<keyword evidence="2" id="KW-1133">Transmembrane helix</keyword>
<dbReference type="RefSeq" id="WP_420040088.1">
    <property type="nucleotide sequence ID" value="NZ_CP128986.1"/>
</dbReference>
<feature type="transmembrane region" description="Helical" evidence="2">
    <location>
        <begin position="107"/>
        <end position="126"/>
    </location>
</feature>
<reference evidence="3" key="1">
    <citation type="submission" date="2023-06" db="EMBL/GenBank/DDBJ databases">
        <title>Gordonia sp. nov. and Pseudochrobactrum sp. nov., two species isolated from the burying beetle Nicrophorus vespilloides.</title>
        <authorList>
            <person name="Poehlein A."/>
            <person name="Guzman J."/>
            <person name="Daniel R."/>
            <person name="Vilcinskas A."/>
        </authorList>
    </citation>
    <scope>NUCLEOTIDE SEQUENCE</scope>
    <source>
        <strain evidence="3">MP11Mi</strain>
    </source>
</reference>